<accession>A0A5B7DAF3</accession>
<evidence type="ECO:0000313" key="2">
    <source>
        <dbReference type="Proteomes" id="UP000324222"/>
    </source>
</evidence>
<keyword evidence="2" id="KW-1185">Reference proteome</keyword>
<protein>
    <submittedName>
        <fullName evidence="1">Uncharacterized protein</fullName>
    </submittedName>
</protein>
<reference evidence="1 2" key="1">
    <citation type="submission" date="2019-05" db="EMBL/GenBank/DDBJ databases">
        <title>Another draft genome of Portunus trituberculatus and its Hox gene families provides insights of decapod evolution.</title>
        <authorList>
            <person name="Jeong J.-H."/>
            <person name="Song I."/>
            <person name="Kim S."/>
            <person name="Choi T."/>
            <person name="Kim D."/>
            <person name="Ryu S."/>
            <person name="Kim W."/>
        </authorList>
    </citation>
    <scope>NUCLEOTIDE SEQUENCE [LARGE SCALE GENOMIC DNA]</scope>
    <source>
        <tissue evidence="1">Muscle</tissue>
    </source>
</reference>
<sequence length="99" mass="10131">MGQTCNSSRGRHPYTCRLRSAVLQEGEGGKGPSGGVVQAVVQLVRAGRLSLSSGGCGCGQAQDGPRGPGVLPVAAYSASALVMKSALHPSSRQQRLIKQ</sequence>
<dbReference type="AlphaFoldDB" id="A0A5B7DAF3"/>
<dbReference type="EMBL" id="VSRR010000669">
    <property type="protein sequence ID" value="MPC18318.1"/>
    <property type="molecule type" value="Genomic_DNA"/>
</dbReference>
<organism evidence="1 2">
    <name type="scientific">Portunus trituberculatus</name>
    <name type="common">Swimming crab</name>
    <name type="synonym">Neptunus trituberculatus</name>
    <dbReference type="NCBI Taxonomy" id="210409"/>
    <lineage>
        <taxon>Eukaryota</taxon>
        <taxon>Metazoa</taxon>
        <taxon>Ecdysozoa</taxon>
        <taxon>Arthropoda</taxon>
        <taxon>Crustacea</taxon>
        <taxon>Multicrustacea</taxon>
        <taxon>Malacostraca</taxon>
        <taxon>Eumalacostraca</taxon>
        <taxon>Eucarida</taxon>
        <taxon>Decapoda</taxon>
        <taxon>Pleocyemata</taxon>
        <taxon>Brachyura</taxon>
        <taxon>Eubrachyura</taxon>
        <taxon>Portunoidea</taxon>
        <taxon>Portunidae</taxon>
        <taxon>Portuninae</taxon>
        <taxon>Portunus</taxon>
    </lineage>
</organism>
<dbReference type="Proteomes" id="UP000324222">
    <property type="component" value="Unassembled WGS sequence"/>
</dbReference>
<evidence type="ECO:0000313" key="1">
    <source>
        <dbReference type="EMBL" id="MPC18318.1"/>
    </source>
</evidence>
<gene>
    <name evidence="1" type="ORF">E2C01_011197</name>
</gene>
<comment type="caution">
    <text evidence="1">The sequence shown here is derived from an EMBL/GenBank/DDBJ whole genome shotgun (WGS) entry which is preliminary data.</text>
</comment>
<name>A0A5B7DAF3_PORTR</name>
<proteinExistence type="predicted"/>